<feature type="transmembrane region" description="Helical" evidence="9">
    <location>
        <begin position="672"/>
        <end position="692"/>
    </location>
</feature>
<dbReference type="PANTHER" id="PTHR22601">
    <property type="entry name" value="ISP4 LIKE PROTEIN"/>
    <property type="match status" value="1"/>
</dbReference>
<feature type="transmembrane region" description="Helical" evidence="9">
    <location>
        <begin position="317"/>
        <end position="338"/>
    </location>
</feature>
<feature type="transmembrane region" description="Helical" evidence="9">
    <location>
        <begin position="278"/>
        <end position="296"/>
    </location>
</feature>
<evidence type="ECO:0000256" key="8">
    <source>
        <dbReference type="ARBA" id="ARBA00023136"/>
    </source>
</evidence>
<keyword evidence="6" id="KW-0653">Protein transport</keyword>
<evidence type="ECO:0000313" key="10">
    <source>
        <dbReference type="EMBL" id="GMG29533.1"/>
    </source>
</evidence>
<gene>
    <name evidence="10" type="ORF">Amon01_000371900</name>
</gene>
<feature type="transmembrane region" description="Helical" evidence="9">
    <location>
        <begin position="563"/>
        <end position="583"/>
    </location>
</feature>
<evidence type="ECO:0000256" key="4">
    <source>
        <dbReference type="ARBA" id="ARBA00022692"/>
    </source>
</evidence>
<feature type="transmembrane region" description="Helical" evidence="9">
    <location>
        <begin position="742"/>
        <end position="760"/>
    </location>
</feature>
<dbReference type="GO" id="GO:0035673">
    <property type="term" value="F:oligopeptide transmembrane transporter activity"/>
    <property type="evidence" value="ECO:0007669"/>
    <property type="project" value="InterPro"/>
</dbReference>
<evidence type="ECO:0000256" key="2">
    <source>
        <dbReference type="ARBA" id="ARBA00008807"/>
    </source>
</evidence>
<evidence type="ECO:0000313" key="11">
    <source>
        <dbReference type="Proteomes" id="UP001165063"/>
    </source>
</evidence>
<name>A0A9W6YZI1_AMBMO</name>
<evidence type="ECO:0000256" key="9">
    <source>
        <dbReference type="SAM" id="Phobius"/>
    </source>
</evidence>
<dbReference type="GO" id="GO:0015031">
    <property type="term" value="P:protein transport"/>
    <property type="evidence" value="ECO:0007669"/>
    <property type="project" value="UniProtKB-KW"/>
</dbReference>
<feature type="transmembrane region" description="Helical" evidence="9">
    <location>
        <begin position="843"/>
        <end position="865"/>
    </location>
</feature>
<feature type="transmembrane region" description="Helical" evidence="9">
    <location>
        <begin position="590"/>
        <end position="609"/>
    </location>
</feature>
<accession>A0A9W6YZI1</accession>
<keyword evidence="5" id="KW-0571">Peptide transport</keyword>
<keyword evidence="8 9" id="KW-0472">Membrane</keyword>
<dbReference type="NCBIfam" id="TIGR00727">
    <property type="entry name" value="ISP4_OPT"/>
    <property type="match status" value="1"/>
</dbReference>
<reference evidence="10" key="1">
    <citation type="submission" date="2023-04" db="EMBL/GenBank/DDBJ databases">
        <title>Ambrosiozyma monospora NBRC 1965.</title>
        <authorList>
            <person name="Ichikawa N."/>
            <person name="Sato H."/>
            <person name="Tonouchi N."/>
        </authorList>
    </citation>
    <scope>NUCLEOTIDE SEQUENCE</scope>
    <source>
        <strain evidence="10">NBRC 1965</strain>
    </source>
</reference>
<keyword evidence="7 9" id="KW-1133">Transmembrane helix</keyword>
<comment type="similarity">
    <text evidence="2">Belongs to the oligopeptide OPT transporter family.</text>
</comment>
<evidence type="ECO:0000256" key="3">
    <source>
        <dbReference type="ARBA" id="ARBA00022448"/>
    </source>
</evidence>
<evidence type="ECO:0000256" key="6">
    <source>
        <dbReference type="ARBA" id="ARBA00022927"/>
    </source>
</evidence>
<feature type="transmembrane region" description="Helical" evidence="9">
    <location>
        <begin position="814"/>
        <end position="831"/>
    </location>
</feature>
<evidence type="ECO:0000256" key="1">
    <source>
        <dbReference type="ARBA" id="ARBA00004141"/>
    </source>
</evidence>
<feature type="transmembrane region" description="Helical" evidence="9">
    <location>
        <begin position="395"/>
        <end position="414"/>
    </location>
</feature>
<dbReference type="NCBIfam" id="TIGR00728">
    <property type="entry name" value="OPT_sfam"/>
    <property type="match status" value="1"/>
</dbReference>
<proteinExistence type="inferred from homology"/>
<keyword evidence="4 9" id="KW-0812">Transmembrane</keyword>
<comment type="caution">
    <text evidence="10">The sequence shown here is derived from an EMBL/GenBank/DDBJ whole genome shotgun (WGS) entry which is preliminary data.</text>
</comment>
<protein>
    <submittedName>
        <fullName evidence="10">Unnamed protein product</fullName>
    </submittedName>
</protein>
<organism evidence="10 11">
    <name type="scientific">Ambrosiozyma monospora</name>
    <name type="common">Yeast</name>
    <name type="synonym">Endomycopsis monosporus</name>
    <dbReference type="NCBI Taxonomy" id="43982"/>
    <lineage>
        <taxon>Eukaryota</taxon>
        <taxon>Fungi</taxon>
        <taxon>Dikarya</taxon>
        <taxon>Ascomycota</taxon>
        <taxon>Saccharomycotina</taxon>
        <taxon>Pichiomycetes</taxon>
        <taxon>Pichiales</taxon>
        <taxon>Pichiaceae</taxon>
        <taxon>Ambrosiozyma</taxon>
    </lineage>
</organism>
<dbReference type="Pfam" id="PF03169">
    <property type="entry name" value="OPT"/>
    <property type="match status" value="1"/>
</dbReference>
<keyword evidence="3" id="KW-0813">Transport</keyword>
<feature type="transmembrane region" description="Helical" evidence="9">
    <location>
        <begin position="713"/>
        <end position="730"/>
    </location>
</feature>
<dbReference type="Proteomes" id="UP001165063">
    <property type="component" value="Unassembled WGS sequence"/>
</dbReference>
<feature type="transmembrane region" description="Helical" evidence="9">
    <location>
        <begin position="466"/>
        <end position="485"/>
    </location>
</feature>
<feature type="transmembrane region" description="Helical" evidence="9">
    <location>
        <begin position="775"/>
        <end position="794"/>
    </location>
</feature>
<evidence type="ECO:0000256" key="7">
    <source>
        <dbReference type="ARBA" id="ARBA00022989"/>
    </source>
</evidence>
<dbReference type="OrthoDB" id="9986677at2759"/>
<dbReference type="AlphaFoldDB" id="A0A9W6YZI1"/>
<comment type="subcellular location">
    <subcellularLocation>
        <location evidence="1">Membrane</location>
        <topology evidence="1">Multi-pass membrane protein</topology>
    </subcellularLocation>
</comment>
<keyword evidence="11" id="KW-1185">Reference proteome</keyword>
<dbReference type="GO" id="GO:0016020">
    <property type="term" value="C:membrane"/>
    <property type="evidence" value="ECO:0007669"/>
    <property type="project" value="UniProtKB-SubCell"/>
</dbReference>
<dbReference type="InterPro" id="IPR004648">
    <property type="entry name" value="Oligpept_transpt"/>
</dbReference>
<sequence>MVDEKNIDSTVLYTHADADTDVAVEKSSNEKNYDASVIVNEVHGKSSINPEDLAFIQDRVDMMTLEDAKEIISEILKFHRHDINFQDTTYQRMELLLQGPEAAGCSPEDYAYECKTEAAVCKYFSPYPEVRAVTDPVDDPSLPVETFRAHILGYIWAVIGQFINSFFNSRFPNITINSAVCQLFLYPCGKACEYILPDWGFTFRGTRHSLNPGPWNYKEQMLSTIIFDVSLTSVYVFSNIQTQEVLYGDTWLTTGFDILLILSTQLMGLGFAGLLRRFAIFPITTYWPASLSTLALNRALLLPDKKENINGWKISRYHFFFITFGAMFLYYWFPGYIFQALSMFSWMTWIAPDNFHLAAVTGTQFGMGINPIASFDWNIIAQLYNPLTMPFFSTAQIYFGTFISALFILGIYYGKNNYTNYLPINSSHAFTNKGTMFKVSEVITDGRLDLEKYKAYSPAYLTAGNLLAYGAFFAAYPLTFCYVLMDQWRLVVDAYKMLGKSFWGYIYKFFIHIKKAFQNLFQGNIKGFFSELVLIVNDDSSIYDGFDDPFVEMIKKYDEVPDWWFLSVVLISFVFAIVLLTCFPDLRTPVWTIFFVIGLNVVFLVPMTVMQATTGTTVGLNVLVELIIGYAIPGNAEALMFVKAYGYNIDGQATTYVADQKMGHYAKIPPKAVFRGQIISTIITCFVALGVVKFVDNNIDGICTPDQKQNFTCASNSIVYFTSSVIWGLIGPKRIFTEQYPVIKWMFLFGFLLALVWWTIKHRGPIMRSWLQKQLPSWLFTPINVTLFKFFSLLNNVHPALVIIGMLNWAPYNLAYQTGGLYIAIVFMYYIKRYYTAWWEKYNYVLSAALSGGVAFSAIIVFFAVQYHNKPISWWGNNIISAGVDGGSADRQALTTDLPEKGYFGMDTWD</sequence>
<dbReference type="InterPro" id="IPR004813">
    <property type="entry name" value="OPT"/>
</dbReference>
<evidence type="ECO:0000256" key="5">
    <source>
        <dbReference type="ARBA" id="ARBA00022856"/>
    </source>
</evidence>
<dbReference type="EMBL" id="BSXU01001642">
    <property type="protein sequence ID" value="GMG29533.1"/>
    <property type="molecule type" value="Genomic_DNA"/>
</dbReference>